<feature type="region of interest" description="Disordered" evidence="7">
    <location>
        <begin position="1"/>
        <end position="23"/>
    </location>
</feature>
<keyword evidence="2" id="KW-0645">Protease</keyword>
<dbReference type="PANTHER" id="PTHR21666">
    <property type="entry name" value="PEPTIDASE-RELATED"/>
    <property type="match status" value="1"/>
</dbReference>
<keyword evidence="5" id="KW-0862">Zinc</keyword>
<reference evidence="9 10" key="1">
    <citation type="submission" date="2018-05" db="EMBL/GenBank/DDBJ databases">
        <title>Acuticoccus sediminis sp. nov., isolated from deep-sea sediment of Indian Ocean.</title>
        <authorList>
            <person name="Liu X."/>
            <person name="Lai Q."/>
            <person name="Du Y."/>
            <person name="Sun F."/>
            <person name="Zhang X."/>
            <person name="Wang S."/>
            <person name="Shao Z."/>
        </authorList>
    </citation>
    <scope>NUCLEOTIDE SEQUENCE [LARGE SCALE GENOMIC DNA]</scope>
    <source>
        <strain evidence="9 10">PTG4-2</strain>
    </source>
</reference>
<evidence type="ECO:0000256" key="3">
    <source>
        <dbReference type="ARBA" id="ARBA00022723"/>
    </source>
</evidence>
<evidence type="ECO:0000256" key="4">
    <source>
        <dbReference type="ARBA" id="ARBA00022801"/>
    </source>
</evidence>
<proteinExistence type="predicted"/>
<dbReference type="Pfam" id="PF01551">
    <property type="entry name" value="Peptidase_M23"/>
    <property type="match status" value="1"/>
</dbReference>
<dbReference type="InterPro" id="IPR011055">
    <property type="entry name" value="Dup_hybrid_motif"/>
</dbReference>
<dbReference type="Gene3D" id="3.10.450.350">
    <property type="match status" value="1"/>
</dbReference>
<comment type="caution">
    <text evidence="9">The sequence shown here is derived from an EMBL/GenBank/DDBJ whole genome shotgun (WGS) entry which is preliminary data.</text>
</comment>
<evidence type="ECO:0000256" key="6">
    <source>
        <dbReference type="ARBA" id="ARBA00023049"/>
    </source>
</evidence>
<dbReference type="CDD" id="cd12797">
    <property type="entry name" value="M23_peptidase"/>
    <property type="match status" value="1"/>
</dbReference>
<evidence type="ECO:0000313" key="10">
    <source>
        <dbReference type="Proteomes" id="UP000249590"/>
    </source>
</evidence>
<sequence length="294" mass="32763">MTDSGEFVLGEAPTGPAPDVSSLQVAAPRSKTPSIYNSLYQTAIDHELPDRVRDILVATYANEVDYNSSVRAGDSLMVLHSQVPEGAEEPAELLFASLRVGGVDKRFYRFKSNDGTIDYYDEDGRTGDRFLMRKPMERGIYRSGYGMRRHPILRRQRMHKGVDYAAPRGTQIYAAGDGVVTAAGWKAGYGRWVAIQHLNGYMTGYAHQSQIAKGIKPGVRVKQGQVIGYVGSTGYSTGPHLHFEVHVNGRPVNPLKIRLRRGKELSGDQLVAFRSERDRIEALLEEKRIEVARR</sequence>
<dbReference type="InterPro" id="IPR050570">
    <property type="entry name" value="Cell_wall_metabolism_enzyme"/>
</dbReference>
<dbReference type="GO" id="GO:0046872">
    <property type="term" value="F:metal ion binding"/>
    <property type="evidence" value="ECO:0007669"/>
    <property type="project" value="UniProtKB-KW"/>
</dbReference>
<comment type="cofactor">
    <cofactor evidence="1">
        <name>Zn(2+)</name>
        <dbReference type="ChEBI" id="CHEBI:29105"/>
    </cofactor>
</comment>
<dbReference type="SUPFAM" id="SSF51261">
    <property type="entry name" value="Duplicated hybrid motif"/>
    <property type="match status" value="1"/>
</dbReference>
<keyword evidence="10" id="KW-1185">Reference proteome</keyword>
<evidence type="ECO:0000256" key="5">
    <source>
        <dbReference type="ARBA" id="ARBA00022833"/>
    </source>
</evidence>
<evidence type="ECO:0000256" key="7">
    <source>
        <dbReference type="SAM" id="MobiDB-lite"/>
    </source>
</evidence>
<evidence type="ECO:0000259" key="8">
    <source>
        <dbReference type="Pfam" id="PF01551"/>
    </source>
</evidence>
<dbReference type="AlphaFoldDB" id="A0A8B2NH35"/>
<dbReference type="EMBL" id="QHHQ01000007">
    <property type="protein sequence ID" value="RAH98441.1"/>
    <property type="molecule type" value="Genomic_DNA"/>
</dbReference>
<dbReference type="Proteomes" id="UP000249590">
    <property type="component" value="Unassembled WGS sequence"/>
</dbReference>
<organism evidence="9 10">
    <name type="scientific">Acuticoccus sediminis</name>
    <dbReference type="NCBI Taxonomy" id="2184697"/>
    <lineage>
        <taxon>Bacteria</taxon>
        <taxon>Pseudomonadati</taxon>
        <taxon>Pseudomonadota</taxon>
        <taxon>Alphaproteobacteria</taxon>
        <taxon>Hyphomicrobiales</taxon>
        <taxon>Amorphaceae</taxon>
        <taxon>Acuticoccus</taxon>
    </lineage>
</organism>
<feature type="domain" description="M23ase beta-sheet core" evidence="8">
    <location>
        <begin position="157"/>
        <end position="254"/>
    </location>
</feature>
<dbReference type="GO" id="GO:0004222">
    <property type="term" value="F:metalloendopeptidase activity"/>
    <property type="evidence" value="ECO:0007669"/>
    <property type="project" value="TreeGrafter"/>
</dbReference>
<accession>A0A8B2NH35</accession>
<evidence type="ECO:0000256" key="2">
    <source>
        <dbReference type="ARBA" id="ARBA00022670"/>
    </source>
</evidence>
<keyword evidence="6" id="KW-0482">Metalloprotease</keyword>
<protein>
    <recommendedName>
        <fullName evidence="8">M23ase beta-sheet core domain-containing protein</fullName>
    </recommendedName>
</protein>
<evidence type="ECO:0000313" key="9">
    <source>
        <dbReference type="EMBL" id="RAH98441.1"/>
    </source>
</evidence>
<dbReference type="Gene3D" id="2.70.70.10">
    <property type="entry name" value="Glucose Permease (Domain IIA)"/>
    <property type="match status" value="1"/>
</dbReference>
<keyword evidence="4" id="KW-0378">Hydrolase</keyword>
<keyword evidence="3" id="KW-0479">Metal-binding</keyword>
<evidence type="ECO:0000256" key="1">
    <source>
        <dbReference type="ARBA" id="ARBA00001947"/>
    </source>
</evidence>
<dbReference type="PANTHER" id="PTHR21666:SF288">
    <property type="entry name" value="CELL DIVISION PROTEIN YTFB"/>
    <property type="match status" value="1"/>
</dbReference>
<dbReference type="InterPro" id="IPR016047">
    <property type="entry name" value="M23ase_b-sheet_dom"/>
</dbReference>
<dbReference type="GO" id="GO:0006508">
    <property type="term" value="P:proteolysis"/>
    <property type="evidence" value="ECO:0007669"/>
    <property type="project" value="UniProtKB-KW"/>
</dbReference>
<name>A0A8B2NH35_9HYPH</name>
<gene>
    <name evidence="9" type="ORF">DLJ53_25780</name>
</gene>